<dbReference type="Pfam" id="PF00440">
    <property type="entry name" value="TetR_N"/>
    <property type="match status" value="1"/>
</dbReference>
<proteinExistence type="predicted"/>
<dbReference type="InterPro" id="IPR001647">
    <property type="entry name" value="HTH_TetR"/>
</dbReference>
<dbReference type="Gene3D" id="1.10.357.10">
    <property type="entry name" value="Tetracycline Repressor, domain 2"/>
    <property type="match status" value="1"/>
</dbReference>
<evidence type="ECO:0000313" key="3">
    <source>
        <dbReference type="EMBL" id="CAB4692854.1"/>
    </source>
</evidence>
<dbReference type="EMBL" id="CAEZXR010000041">
    <property type="protein sequence ID" value="CAB4692854.1"/>
    <property type="molecule type" value="Genomic_DNA"/>
</dbReference>
<dbReference type="PROSITE" id="PS50977">
    <property type="entry name" value="HTH_TETR_2"/>
    <property type="match status" value="1"/>
</dbReference>
<dbReference type="SUPFAM" id="SSF46689">
    <property type="entry name" value="Homeodomain-like"/>
    <property type="match status" value="1"/>
</dbReference>
<feature type="domain" description="HTH tetR-type" evidence="2">
    <location>
        <begin position="4"/>
        <end position="64"/>
    </location>
</feature>
<dbReference type="GO" id="GO:0003700">
    <property type="term" value="F:DNA-binding transcription factor activity"/>
    <property type="evidence" value="ECO:0007669"/>
    <property type="project" value="TreeGrafter"/>
</dbReference>
<reference evidence="3" key="1">
    <citation type="submission" date="2020-05" db="EMBL/GenBank/DDBJ databases">
        <authorList>
            <person name="Chiriac C."/>
            <person name="Salcher M."/>
            <person name="Ghai R."/>
            <person name="Kavagutti S V."/>
        </authorList>
    </citation>
    <scope>NUCLEOTIDE SEQUENCE</scope>
</reference>
<name>A0A6J6P998_9ZZZZ</name>
<dbReference type="PRINTS" id="PR00455">
    <property type="entry name" value="HTHTETR"/>
</dbReference>
<dbReference type="InterPro" id="IPR050109">
    <property type="entry name" value="HTH-type_TetR-like_transc_reg"/>
</dbReference>
<evidence type="ECO:0000259" key="2">
    <source>
        <dbReference type="PROSITE" id="PS50977"/>
    </source>
</evidence>
<dbReference type="PANTHER" id="PTHR30055">
    <property type="entry name" value="HTH-TYPE TRANSCRIPTIONAL REGULATOR RUTR"/>
    <property type="match status" value="1"/>
</dbReference>
<accession>A0A6J6P998</accession>
<evidence type="ECO:0000256" key="1">
    <source>
        <dbReference type="ARBA" id="ARBA00023125"/>
    </source>
</evidence>
<gene>
    <name evidence="3" type="ORF">UFOPK2579_00517</name>
</gene>
<dbReference type="PANTHER" id="PTHR30055:SF153">
    <property type="entry name" value="HTH-TYPE TRANSCRIPTIONAL REPRESSOR RV3405C"/>
    <property type="match status" value="1"/>
</dbReference>
<dbReference type="GO" id="GO:0000976">
    <property type="term" value="F:transcription cis-regulatory region binding"/>
    <property type="evidence" value="ECO:0007669"/>
    <property type="project" value="TreeGrafter"/>
</dbReference>
<protein>
    <submittedName>
        <fullName evidence="3">Unannotated protein</fullName>
    </submittedName>
</protein>
<organism evidence="3">
    <name type="scientific">freshwater metagenome</name>
    <dbReference type="NCBI Taxonomy" id="449393"/>
    <lineage>
        <taxon>unclassified sequences</taxon>
        <taxon>metagenomes</taxon>
        <taxon>ecological metagenomes</taxon>
    </lineage>
</organism>
<sequence length="207" mass="22079">MPGVETDDALLVAALEQFALVGIRRTSADDIARRAGVNRATLYRRLGTKSEIVAAALLHETSSVLAQIEATIGDVPEPGTDAPDFDAVEYVVTFFVTTLTAVRDNQLLQRLLEVDRDETLVGLTFGAGPALTLSAGLVADRVRALRVHRAGAAPSDELPDDVAALAITLARLTQSLLLTPDAGPSLDNPARMRQYAEQVVVPMVLRV</sequence>
<dbReference type="AlphaFoldDB" id="A0A6J6P998"/>
<keyword evidence="1" id="KW-0238">DNA-binding</keyword>
<dbReference type="InterPro" id="IPR009057">
    <property type="entry name" value="Homeodomain-like_sf"/>
</dbReference>